<dbReference type="EMBL" id="CYYV01000004">
    <property type="protein sequence ID" value="CUN94827.1"/>
    <property type="molecule type" value="Genomic_DNA"/>
</dbReference>
<evidence type="ECO:0000313" key="1">
    <source>
        <dbReference type="EMBL" id="CUN94827.1"/>
    </source>
</evidence>
<accession>A0A174B1X3</accession>
<dbReference type="Gene3D" id="3.30.420.280">
    <property type="match status" value="1"/>
</dbReference>
<evidence type="ECO:0000313" key="2">
    <source>
        <dbReference type="Proteomes" id="UP000095706"/>
    </source>
</evidence>
<proteinExistence type="predicted"/>
<name>A0A174B1X3_9FIRM</name>
<dbReference type="AlphaFoldDB" id="A0A174B1X3"/>
<reference evidence="1 2" key="1">
    <citation type="submission" date="2015-09" db="EMBL/GenBank/DDBJ databases">
        <authorList>
            <consortium name="Pathogen Informatics"/>
        </authorList>
    </citation>
    <scope>NUCLEOTIDE SEQUENCE [LARGE SCALE GENOMIC DNA]</scope>
    <source>
        <strain evidence="1 2">2789STDY5608849</strain>
    </source>
</reference>
<dbReference type="InterPro" id="IPR027417">
    <property type="entry name" value="P-loop_NTPase"/>
</dbReference>
<dbReference type="Proteomes" id="UP000095706">
    <property type="component" value="Unassembled WGS sequence"/>
</dbReference>
<sequence>MSSERLVLSDKYKAFLQCDAPAEFLEGTTAAGKTTVGLFKFILKVAESHKKLHILAADDTGAAEKNIIQKDLGILDDFGPLVEYKGNGSGEYKMPHILLHTCGGDKIIFVVGYGNKRKWKDALGGQYGCLYIDEVNTADIDFVREASMRCDYLMATLNPDDPTLPVYKEYINCSRPLPEWEQGTPQEIKNELKEEPKPGWVHWFFSFDDNAGIPEEKKRQIIQNTPKGTKIWKNKIMGLRGKATSLVFSNFDRRHHVKAKEWAKQFIQSTGNQPKKPEFFMYFSAAVDTAYSQKSPDTIAMSFLGITNKGKCIVLDEKVYNNAEIGVPLAPSDTVQNLIDFLDRNRKEWGLARNAFLDNADQATMQEWNKYKRRNGCVYTLNDAWKKMEIIDRINAQLGWMAYDEQAGIEPCFFVLDHCTNYIGELETYSWQEEKDNTPEDGHDHMVNSVQYGWIPYQDKIYRAKRGKE</sequence>
<organism evidence="1 2">
    <name type="scientific">Fusicatenibacter saccharivorans</name>
    <dbReference type="NCBI Taxonomy" id="1150298"/>
    <lineage>
        <taxon>Bacteria</taxon>
        <taxon>Bacillati</taxon>
        <taxon>Bacillota</taxon>
        <taxon>Clostridia</taxon>
        <taxon>Lachnospirales</taxon>
        <taxon>Lachnospiraceae</taxon>
        <taxon>Fusicatenibacter</taxon>
    </lineage>
</organism>
<protein>
    <submittedName>
        <fullName evidence="1">Phage terminase, large subunit, PBSX family</fullName>
    </submittedName>
</protein>
<gene>
    <name evidence="1" type="ORF">ERS852406_00978</name>
</gene>
<dbReference type="Gene3D" id="3.40.50.300">
    <property type="entry name" value="P-loop containing nucleotide triphosphate hydrolases"/>
    <property type="match status" value="1"/>
</dbReference>
<dbReference type="RefSeq" id="WP_055226777.1">
    <property type="nucleotide sequence ID" value="NZ_CYYV01000004.1"/>
</dbReference>